<gene>
    <name evidence="2" type="primary">dnaE2</name>
    <name evidence="2" type="ORF">BTN82_17965</name>
</gene>
<dbReference type="RefSeq" id="WP_148169591.1">
    <property type="nucleotide sequence ID" value="NZ_MSCT01000016.1"/>
</dbReference>
<reference evidence="2 3" key="1">
    <citation type="submission" date="2016-12" db="EMBL/GenBank/DDBJ databases">
        <authorList>
            <person name="Song W.-J."/>
            <person name="Kurnit D.M."/>
        </authorList>
    </citation>
    <scope>NUCLEOTIDE SEQUENCE [LARGE SCALE GENOMIC DNA]</scope>
    <source>
        <strain evidence="2 3">PCL1601</strain>
    </source>
</reference>
<dbReference type="GO" id="GO:0006260">
    <property type="term" value="P:DNA replication"/>
    <property type="evidence" value="ECO:0007669"/>
    <property type="project" value="InterPro"/>
</dbReference>
<dbReference type="OrthoDB" id="9803237at2"/>
<dbReference type="InterPro" id="IPR004013">
    <property type="entry name" value="PHP_dom"/>
</dbReference>
<dbReference type="PANTHER" id="PTHR32294">
    <property type="entry name" value="DNA POLYMERASE III SUBUNIT ALPHA"/>
    <property type="match status" value="1"/>
</dbReference>
<sequence>MSGYAELHCLSNFSFQRGASSARELFERAAAQGYEALAITDECSLAGIVRAWQAAKESGLALIVGSEMRLDDGLRLVLLVENLEGYQNLCRLITQARRRAPKGQYRVLREDFAQPVPGLLALWRADGQPDAGEQDTGRWLRQVFADRLWLAVELHCGQDDDRRLAGLLALAREVGIAAVACGDVHMHVRGRRALQDP</sequence>
<dbReference type="SUPFAM" id="SSF89550">
    <property type="entry name" value="PHP domain-like"/>
    <property type="match status" value="1"/>
</dbReference>
<evidence type="ECO:0000313" key="2">
    <source>
        <dbReference type="EMBL" id="OLF53156.1"/>
    </source>
</evidence>
<dbReference type="GO" id="GO:0008408">
    <property type="term" value="F:3'-5' exonuclease activity"/>
    <property type="evidence" value="ECO:0007669"/>
    <property type="project" value="InterPro"/>
</dbReference>
<dbReference type="Proteomes" id="UP000185578">
    <property type="component" value="Unassembled WGS sequence"/>
</dbReference>
<evidence type="ECO:0000313" key="3">
    <source>
        <dbReference type="Proteomes" id="UP000185578"/>
    </source>
</evidence>
<dbReference type="Gene3D" id="3.20.20.140">
    <property type="entry name" value="Metal-dependent hydrolases"/>
    <property type="match status" value="1"/>
</dbReference>
<protein>
    <submittedName>
        <fullName evidence="2">Error-prone DNA polymerase</fullName>
    </submittedName>
</protein>
<evidence type="ECO:0000259" key="1">
    <source>
        <dbReference type="SMART" id="SM00481"/>
    </source>
</evidence>
<dbReference type="AlphaFoldDB" id="A0A1Q8EMX5"/>
<dbReference type="PANTHER" id="PTHR32294:SF4">
    <property type="entry name" value="ERROR-PRONE DNA POLYMERASE"/>
    <property type="match status" value="1"/>
</dbReference>
<feature type="domain" description="Polymerase/histidinol phosphatase N-terminal" evidence="1">
    <location>
        <begin position="5"/>
        <end position="72"/>
    </location>
</feature>
<dbReference type="InterPro" id="IPR004805">
    <property type="entry name" value="DnaE2/DnaE/PolC"/>
</dbReference>
<dbReference type="SMART" id="SM00481">
    <property type="entry name" value="POLIIIAc"/>
    <property type="match status" value="1"/>
</dbReference>
<comment type="caution">
    <text evidence="2">The sequence shown here is derived from an EMBL/GenBank/DDBJ whole genome shotgun (WGS) entry which is preliminary data.</text>
</comment>
<dbReference type="InterPro" id="IPR003141">
    <property type="entry name" value="Pol/His_phosphatase_N"/>
</dbReference>
<name>A0A1Q8EMX5_9PSED</name>
<dbReference type="Pfam" id="PF02811">
    <property type="entry name" value="PHP"/>
    <property type="match status" value="1"/>
</dbReference>
<organism evidence="2 3">
    <name type="scientific">Pseudomonas chlororaphis</name>
    <dbReference type="NCBI Taxonomy" id="587753"/>
    <lineage>
        <taxon>Bacteria</taxon>
        <taxon>Pseudomonadati</taxon>
        <taxon>Pseudomonadota</taxon>
        <taxon>Gammaproteobacteria</taxon>
        <taxon>Pseudomonadales</taxon>
        <taxon>Pseudomonadaceae</taxon>
        <taxon>Pseudomonas</taxon>
    </lineage>
</organism>
<feature type="non-terminal residue" evidence="2">
    <location>
        <position position="197"/>
    </location>
</feature>
<dbReference type="InterPro" id="IPR016195">
    <property type="entry name" value="Pol/histidinol_Pase-like"/>
</dbReference>
<proteinExistence type="predicted"/>
<accession>A0A1Q8EMX5</accession>
<dbReference type="EMBL" id="MSCT01000016">
    <property type="protein sequence ID" value="OLF53156.1"/>
    <property type="molecule type" value="Genomic_DNA"/>
</dbReference>